<dbReference type="InterPro" id="IPR047114">
    <property type="entry name" value="YciF"/>
</dbReference>
<proteinExistence type="predicted"/>
<name>A0ABP9UMY1_9BACT</name>
<protein>
    <submittedName>
        <fullName evidence="1">Protein YciF</fullName>
    </submittedName>
</protein>
<dbReference type="Pfam" id="PF05974">
    <property type="entry name" value="DUF892"/>
    <property type="match status" value="1"/>
</dbReference>
<dbReference type="InterPro" id="IPR010287">
    <property type="entry name" value="DUF892_YciF-like"/>
</dbReference>
<accession>A0ABP9UMY1</accession>
<dbReference type="InterPro" id="IPR009078">
    <property type="entry name" value="Ferritin-like_SF"/>
</dbReference>
<dbReference type="PANTHER" id="PTHR30565">
    <property type="entry name" value="PROTEIN YCIF"/>
    <property type="match status" value="1"/>
</dbReference>
<dbReference type="PANTHER" id="PTHR30565:SF9">
    <property type="entry name" value="PROTEIN YCIF"/>
    <property type="match status" value="1"/>
</dbReference>
<evidence type="ECO:0000313" key="1">
    <source>
        <dbReference type="EMBL" id="GAA5482938.1"/>
    </source>
</evidence>
<dbReference type="SUPFAM" id="SSF47240">
    <property type="entry name" value="Ferritin-like"/>
    <property type="match status" value="1"/>
</dbReference>
<comment type="caution">
    <text evidence="1">The sequence shown here is derived from an EMBL/GenBank/DDBJ whole genome shotgun (WGS) entry which is preliminary data.</text>
</comment>
<sequence>MIQNLQELYFSRLRDLYSLENQLSAALPGLSRQVSDQSLSRLIRARLERGVRQLARIERLCARHLISPKGEDCVAMGGLIDEAGRHAAGSVPGEVRDALILVSLLQFGQFEEAAYRVAEKFAASLDFGDDAGVLAESLAEKCCCQRAAADFAEVDFSDDSG</sequence>
<reference evidence="1 2" key="1">
    <citation type="submission" date="2024-02" db="EMBL/GenBank/DDBJ databases">
        <title>Haloferula sargassicola NBRC 104335.</title>
        <authorList>
            <person name="Ichikawa N."/>
            <person name="Katano-Makiyama Y."/>
            <person name="Hidaka K."/>
        </authorList>
    </citation>
    <scope>NUCLEOTIDE SEQUENCE [LARGE SCALE GENOMIC DNA]</scope>
    <source>
        <strain evidence="1 2">NBRC 104335</strain>
    </source>
</reference>
<organism evidence="1 2">
    <name type="scientific">Haloferula sargassicola</name>
    <dbReference type="NCBI Taxonomy" id="490096"/>
    <lineage>
        <taxon>Bacteria</taxon>
        <taxon>Pseudomonadati</taxon>
        <taxon>Verrucomicrobiota</taxon>
        <taxon>Verrucomicrobiia</taxon>
        <taxon>Verrucomicrobiales</taxon>
        <taxon>Verrucomicrobiaceae</taxon>
        <taxon>Haloferula</taxon>
    </lineage>
</organism>
<dbReference type="Gene3D" id="1.20.1260.10">
    <property type="match status" value="1"/>
</dbReference>
<dbReference type="RefSeq" id="WP_353567065.1">
    <property type="nucleotide sequence ID" value="NZ_BAABRI010000011.1"/>
</dbReference>
<dbReference type="InterPro" id="IPR012347">
    <property type="entry name" value="Ferritin-like"/>
</dbReference>
<keyword evidence="2" id="KW-1185">Reference proteome</keyword>
<dbReference type="Proteomes" id="UP001476282">
    <property type="component" value="Unassembled WGS sequence"/>
</dbReference>
<evidence type="ECO:0000313" key="2">
    <source>
        <dbReference type="Proteomes" id="UP001476282"/>
    </source>
</evidence>
<gene>
    <name evidence="1" type="primary">yciF_2</name>
    <name evidence="1" type="ORF">Hsar01_02164</name>
</gene>
<dbReference type="EMBL" id="BAABRI010000011">
    <property type="protein sequence ID" value="GAA5482938.1"/>
    <property type="molecule type" value="Genomic_DNA"/>
</dbReference>